<gene>
    <name evidence="2" type="ORF">GCM10023322_03280</name>
</gene>
<name>A0ABP9RIL4_9ACTN</name>
<evidence type="ECO:0000313" key="2">
    <source>
        <dbReference type="EMBL" id="GAA5177772.1"/>
    </source>
</evidence>
<accession>A0ABP9RIL4</accession>
<protein>
    <submittedName>
        <fullName evidence="2">Uncharacterized protein</fullName>
    </submittedName>
</protein>
<organism evidence="2 3">
    <name type="scientific">Rugosimonospora acidiphila</name>
    <dbReference type="NCBI Taxonomy" id="556531"/>
    <lineage>
        <taxon>Bacteria</taxon>
        <taxon>Bacillati</taxon>
        <taxon>Actinomycetota</taxon>
        <taxon>Actinomycetes</taxon>
        <taxon>Micromonosporales</taxon>
        <taxon>Micromonosporaceae</taxon>
        <taxon>Rugosimonospora</taxon>
    </lineage>
</organism>
<feature type="region of interest" description="Disordered" evidence="1">
    <location>
        <begin position="71"/>
        <end position="97"/>
    </location>
</feature>
<evidence type="ECO:0000256" key="1">
    <source>
        <dbReference type="SAM" id="MobiDB-lite"/>
    </source>
</evidence>
<proteinExistence type="predicted"/>
<keyword evidence="3" id="KW-1185">Reference proteome</keyword>
<dbReference type="EMBL" id="BAABJQ010000001">
    <property type="protein sequence ID" value="GAA5177772.1"/>
    <property type="molecule type" value="Genomic_DNA"/>
</dbReference>
<evidence type="ECO:0000313" key="3">
    <source>
        <dbReference type="Proteomes" id="UP001501570"/>
    </source>
</evidence>
<reference evidence="3" key="1">
    <citation type="journal article" date="2019" name="Int. J. Syst. Evol. Microbiol.">
        <title>The Global Catalogue of Microorganisms (GCM) 10K type strain sequencing project: providing services to taxonomists for standard genome sequencing and annotation.</title>
        <authorList>
            <consortium name="The Broad Institute Genomics Platform"/>
            <consortium name="The Broad Institute Genome Sequencing Center for Infectious Disease"/>
            <person name="Wu L."/>
            <person name="Ma J."/>
        </authorList>
    </citation>
    <scope>NUCLEOTIDE SEQUENCE [LARGE SCALE GENOMIC DNA]</scope>
    <source>
        <strain evidence="3">JCM 18304</strain>
    </source>
</reference>
<dbReference type="Proteomes" id="UP001501570">
    <property type="component" value="Unassembled WGS sequence"/>
</dbReference>
<feature type="compositionally biased region" description="Low complexity" evidence="1">
    <location>
        <begin position="83"/>
        <end position="97"/>
    </location>
</feature>
<comment type="caution">
    <text evidence="2">The sequence shown here is derived from an EMBL/GenBank/DDBJ whole genome shotgun (WGS) entry which is preliminary data.</text>
</comment>
<sequence length="97" mass="10447">MGQFEERLAGRQVELDQPGRATHSIKVVLDEPGPRATHVHGLEDPVATQDSEIIGAEDGALGWYNAATQHGDHSLRHVRQTTRPAPAGRRSPPALVG</sequence>